<comment type="caution">
    <text evidence="1">The sequence shown here is derived from an EMBL/GenBank/DDBJ whole genome shotgun (WGS) entry which is preliminary data.</text>
</comment>
<accession>A0A3B9GWB4</accession>
<gene>
    <name evidence="1" type="ORF">DCG58_06295</name>
</gene>
<dbReference type="InterPro" id="IPR036390">
    <property type="entry name" value="WH_DNA-bd_sf"/>
</dbReference>
<evidence type="ECO:0000313" key="2">
    <source>
        <dbReference type="Proteomes" id="UP000259610"/>
    </source>
</evidence>
<dbReference type="EMBL" id="DMAN01000134">
    <property type="protein sequence ID" value="HAE26749.1"/>
    <property type="molecule type" value="Genomic_DNA"/>
</dbReference>
<protein>
    <recommendedName>
        <fullName evidence="3">HTH deoR-type domain-containing protein</fullName>
    </recommendedName>
</protein>
<reference evidence="1 2" key="1">
    <citation type="journal article" date="2018" name="Nat. Biotechnol.">
        <title>A standardized bacterial taxonomy based on genome phylogeny substantially revises the tree of life.</title>
        <authorList>
            <person name="Parks D.H."/>
            <person name="Chuvochina M."/>
            <person name="Waite D.W."/>
            <person name="Rinke C."/>
            <person name="Skarshewski A."/>
            <person name="Chaumeil P.A."/>
            <person name="Hugenholtz P."/>
        </authorList>
    </citation>
    <scope>NUCLEOTIDE SEQUENCE [LARGE SCALE GENOMIC DNA]</scope>
    <source>
        <strain evidence="1">UBA8733</strain>
    </source>
</reference>
<name>A0A3B9GWB4_9PROT</name>
<sequence>MFAGVLSKAEFWERHRNKTLNDRQTTVLNRLFDGFEGKLTSSKWAKLTKVSQDTASRDIKDLIEKGILRQDEGGGRSTSYSVVLHE</sequence>
<proteinExistence type="predicted"/>
<organism evidence="1 2">
    <name type="scientific">Hyphomonas adhaerens</name>
    <dbReference type="NCBI Taxonomy" id="81029"/>
    <lineage>
        <taxon>Bacteria</taxon>
        <taxon>Pseudomonadati</taxon>
        <taxon>Pseudomonadota</taxon>
        <taxon>Alphaproteobacteria</taxon>
        <taxon>Hyphomonadales</taxon>
        <taxon>Hyphomonadaceae</taxon>
        <taxon>Hyphomonas</taxon>
    </lineage>
</organism>
<dbReference type="Gene3D" id="1.10.10.10">
    <property type="entry name" value="Winged helix-like DNA-binding domain superfamily/Winged helix DNA-binding domain"/>
    <property type="match status" value="1"/>
</dbReference>
<evidence type="ECO:0000313" key="1">
    <source>
        <dbReference type="EMBL" id="HAE26749.1"/>
    </source>
</evidence>
<dbReference type="AlphaFoldDB" id="A0A3B9GWB4"/>
<dbReference type="InterPro" id="IPR036388">
    <property type="entry name" value="WH-like_DNA-bd_sf"/>
</dbReference>
<dbReference type="SUPFAM" id="SSF46785">
    <property type="entry name" value="Winged helix' DNA-binding domain"/>
    <property type="match status" value="1"/>
</dbReference>
<dbReference type="Proteomes" id="UP000259610">
    <property type="component" value="Unassembled WGS sequence"/>
</dbReference>
<evidence type="ECO:0008006" key="3">
    <source>
        <dbReference type="Google" id="ProtNLM"/>
    </source>
</evidence>